<protein>
    <submittedName>
        <fullName evidence="2">NADH dehydrogenase subunit 6</fullName>
    </submittedName>
</protein>
<dbReference type="AlphaFoldDB" id="A0A343A5X3"/>
<evidence type="ECO:0000313" key="2">
    <source>
        <dbReference type="EMBL" id="AOY39952.1"/>
    </source>
</evidence>
<dbReference type="EMBL" id="KX035176">
    <property type="protein sequence ID" value="AOY39952.1"/>
    <property type="molecule type" value="Genomic_DNA"/>
</dbReference>
<feature type="transmembrane region" description="Helical" evidence="1">
    <location>
        <begin position="132"/>
        <end position="155"/>
    </location>
</feature>
<keyword evidence="2" id="KW-0496">Mitochondrion</keyword>
<keyword evidence="1" id="KW-0812">Transmembrane</keyword>
<feature type="transmembrane region" description="Helical" evidence="1">
    <location>
        <begin position="21"/>
        <end position="38"/>
    </location>
</feature>
<evidence type="ECO:0000256" key="1">
    <source>
        <dbReference type="SAM" id="Phobius"/>
    </source>
</evidence>
<feature type="transmembrane region" description="Helical" evidence="1">
    <location>
        <begin position="44"/>
        <end position="63"/>
    </location>
</feature>
<organism evidence="2">
    <name type="scientific">Curculionidae sp. BMNH 1040049</name>
    <dbReference type="NCBI Taxonomy" id="1903777"/>
    <lineage>
        <taxon>Eukaryota</taxon>
        <taxon>Metazoa</taxon>
        <taxon>Ecdysozoa</taxon>
        <taxon>Arthropoda</taxon>
        <taxon>Hexapoda</taxon>
        <taxon>Insecta</taxon>
        <taxon>Pterygota</taxon>
        <taxon>Neoptera</taxon>
        <taxon>Endopterygota</taxon>
        <taxon>Coleoptera</taxon>
        <taxon>Polyphaga</taxon>
        <taxon>Cucujiformia</taxon>
        <taxon>Curculionidae</taxon>
    </lineage>
</organism>
<keyword evidence="1" id="KW-0472">Membrane</keyword>
<proteinExistence type="predicted"/>
<sequence>MITLIFLSTISSLFVNHPLSMGFLLFLMTFLISITIGLMNMNYWFSYILFLILVSSLLVMFIYMTNVASNEKFKNLSNKYLPMFLFYLFILMILFMKSIYFYFPMMQKLFNSLNFSLLKESTFLMKFFNNPFYKLMLILMIFLLFTLIATIKISLNNNNKPMRMKYENFNTIPSN</sequence>
<reference evidence="2" key="1">
    <citation type="submission" date="2016-04" db="EMBL/GenBank/DDBJ databases">
        <title>Mitochondria of Scolytid beetles.</title>
        <authorList>
            <person name="Miller K."/>
            <person name="Linard B."/>
            <person name="Vogler A.P."/>
        </authorList>
    </citation>
    <scope>NUCLEOTIDE SEQUENCE</scope>
</reference>
<geneLocation type="mitochondrion" evidence="2"/>
<gene>
    <name evidence="2" type="primary">nad6</name>
</gene>
<feature type="transmembrane region" description="Helical" evidence="1">
    <location>
        <begin position="84"/>
        <end position="103"/>
    </location>
</feature>
<keyword evidence="1" id="KW-1133">Transmembrane helix</keyword>
<name>A0A343A5X3_9CUCU</name>
<accession>A0A343A5X3</accession>